<feature type="domain" description="SIS" evidence="5">
    <location>
        <begin position="114"/>
        <end position="253"/>
    </location>
</feature>
<evidence type="ECO:0000313" key="7">
    <source>
        <dbReference type="Proteomes" id="UP001597199"/>
    </source>
</evidence>
<evidence type="ECO:0000259" key="4">
    <source>
        <dbReference type="PROSITE" id="PS51071"/>
    </source>
</evidence>
<dbReference type="Gene3D" id="3.40.50.10490">
    <property type="entry name" value="Glucose-6-phosphate isomerase like protein, domain 1"/>
    <property type="match status" value="1"/>
</dbReference>
<keyword evidence="3" id="KW-0804">Transcription</keyword>
<accession>A0ABW4BC35</accession>
<dbReference type="EMBL" id="JBHTOA010000005">
    <property type="protein sequence ID" value="MFD1397796.1"/>
    <property type="molecule type" value="Genomic_DNA"/>
</dbReference>
<sequence length="271" mass="29950">MDVLTTINGFYPSLTKAERKIAQYVLVNSEDVQHLSIGDLAAKAQVAETTVIRFCRKLRFKGFQDFKLQLARDLAVISVNQETPDDKDELPTSEYVEYLKRLQKAVLPEHLAAVAKAIDQAHAVCIFGAGISAMVGNYFKTRLTRMGVAVIFDPDIHLQAIDIALLQADDVVVAISNTGNTRDLLQNVAIAKRFGVDIIAITNYLNTKLTQASDFTLAPPAGSGRDSSDFLPVLGQLTIIDLICQQLRELNPKRTQLLKDRINDALINRVD</sequence>
<dbReference type="Proteomes" id="UP001597199">
    <property type="component" value="Unassembled WGS sequence"/>
</dbReference>
<evidence type="ECO:0000256" key="1">
    <source>
        <dbReference type="ARBA" id="ARBA00023015"/>
    </source>
</evidence>
<evidence type="ECO:0000259" key="5">
    <source>
        <dbReference type="PROSITE" id="PS51464"/>
    </source>
</evidence>
<evidence type="ECO:0000256" key="3">
    <source>
        <dbReference type="ARBA" id="ARBA00023163"/>
    </source>
</evidence>
<dbReference type="SUPFAM" id="SSF53697">
    <property type="entry name" value="SIS domain"/>
    <property type="match status" value="1"/>
</dbReference>
<reference evidence="7" key="1">
    <citation type="journal article" date="2019" name="Int. J. Syst. Evol. Microbiol.">
        <title>The Global Catalogue of Microorganisms (GCM) 10K type strain sequencing project: providing services to taxonomists for standard genome sequencing and annotation.</title>
        <authorList>
            <consortium name="The Broad Institute Genomics Platform"/>
            <consortium name="The Broad Institute Genome Sequencing Center for Infectious Disease"/>
            <person name="Wu L."/>
            <person name="Ma J."/>
        </authorList>
    </citation>
    <scope>NUCLEOTIDE SEQUENCE [LARGE SCALE GENOMIC DNA]</scope>
    <source>
        <strain evidence="7">CCM 9110</strain>
    </source>
</reference>
<dbReference type="CDD" id="cd05013">
    <property type="entry name" value="SIS_RpiR"/>
    <property type="match status" value="1"/>
</dbReference>
<dbReference type="PANTHER" id="PTHR30514:SF1">
    <property type="entry name" value="HTH-TYPE TRANSCRIPTIONAL REGULATOR HEXR-RELATED"/>
    <property type="match status" value="1"/>
</dbReference>
<dbReference type="InterPro" id="IPR000281">
    <property type="entry name" value="HTH_RpiR"/>
</dbReference>
<keyword evidence="1" id="KW-0805">Transcription regulation</keyword>
<organism evidence="6 7">
    <name type="scientific">Lacticaseibacillus suilingensis</name>
    <dbReference type="NCBI Taxonomy" id="2799577"/>
    <lineage>
        <taxon>Bacteria</taxon>
        <taxon>Bacillati</taxon>
        <taxon>Bacillota</taxon>
        <taxon>Bacilli</taxon>
        <taxon>Lactobacillales</taxon>
        <taxon>Lactobacillaceae</taxon>
        <taxon>Lacticaseibacillus</taxon>
    </lineage>
</organism>
<dbReference type="PROSITE" id="PS51071">
    <property type="entry name" value="HTH_RPIR"/>
    <property type="match status" value="1"/>
</dbReference>
<gene>
    <name evidence="6" type="ORF">ACFQ41_00560</name>
</gene>
<dbReference type="InterPro" id="IPR047640">
    <property type="entry name" value="RpiR-like"/>
</dbReference>
<dbReference type="InterPro" id="IPR001347">
    <property type="entry name" value="SIS_dom"/>
</dbReference>
<protein>
    <submittedName>
        <fullName evidence="6">MurR/RpiR family transcriptional regulator</fullName>
    </submittedName>
</protein>
<dbReference type="InterPro" id="IPR035472">
    <property type="entry name" value="RpiR-like_SIS"/>
</dbReference>
<dbReference type="PROSITE" id="PS51464">
    <property type="entry name" value="SIS"/>
    <property type="match status" value="1"/>
</dbReference>
<comment type="caution">
    <text evidence="6">The sequence shown here is derived from an EMBL/GenBank/DDBJ whole genome shotgun (WGS) entry which is preliminary data.</text>
</comment>
<dbReference type="SUPFAM" id="SSF46689">
    <property type="entry name" value="Homeodomain-like"/>
    <property type="match status" value="1"/>
</dbReference>
<dbReference type="RefSeq" id="WP_204119507.1">
    <property type="nucleotide sequence ID" value="NZ_BOLV01000016.1"/>
</dbReference>
<keyword evidence="2" id="KW-0238">DNA-binding</keyword>
<dbReference type="Pfam" id="PF01380">
    <property type="entry name" value="SIS"/>
    <property type="match status" value="1"/>
</dbReference>
<dbReference type="InterPro" id="IPR046348">
    <property type="entry name" value="SIS_dom_sf"/>
</dbReference>
<feature type="domain" description="HTH rpiR-type" evidence="4">
    <location>
        <begin position="1"/>
        <end position="77"/>
    </location>
</feature>
<proteinExistence type="predicted"/>
<evidence type="ECO:0000313" key="6">
    <source>
        <dbReference type="EMBL" id="MFD1397796.1"/>
    </source>
</evidence>
<dbReference type="Gene3D" id="1.10.10.10">
    <property type="entry name" value="Winged helix-like DNA-binding domain superfamily/Winged helix DNA-binding domain"/>
    <property type="match status" value="1"/>
</dbReference>
<dbReference type="Pfam" id="PF01418">
    <property type="entry name" value="HTH_6"/>
    <property type="match status" value="1"/>
</dbReference>
<dbReference type="InterPro" id="IPR036388">
    <property type="entry name" value="WH-like_DNA-bd_sf"/>
</dbReference>
<name>A0ABW4BC35_9LACO</name>
<dbReference type="InterPro" id="IPR009057">
    <property type="entry name" value="Homeodomain-like_sf"/>
</dbReference>
<keyword evidence="7" id="KW-1185">Reference proteome</keyword>
<evidence type="ECO:0000256" key="2">
    <source>
        <dbReference type="ARBA" id="ARBA00023125"/>
    </source>
</evidence>
<dbReference type="PANTHER" id="PTHR30514">
    <property type="entry name" value="GLUCOKINASE"/>
    <property type="match status" value="1"/>
</dbReference>